<dbReference type="SUPFAM" id="SSF53850">
    <property type="entry name" value="Periplasmic binding protein-like II"/>
    <property type="match status" value="1"/>
</dbReference>
<dbReference type="Pfam" id="PF12974">
    <property type="entry name" value="Phosphonate-bd"/>
    <property type="match status" value="1"/>
</dbReference>
<name>A0A6P1ZJ72_9BACT</name>
<dbReference type="AlphaFoldDB" id="A0A6P1ZJ72"/>
<dbReference type="PANTHER" id="PTHR35841">
    <property type="entry name" value="PHOSPHONATES-BINDING PERIPLASMIC PROTEIN"/>
    <property type="match status" value="1"/>
</dbReference>
<dbReference type="EMBL" id="QMIF01000006">
    <property type="protein sequence ID" value="TVM33636.1"/>
    <property type="molecule type" value="Genomic_DNA"/>
</dbReference>
<dbReference type="PANTHER" id="PTHR35841:SF1">
    <property type="entry name" value="PHOSPHONATES-BINDING PERIPLASMIC PROTEIN"/>
    <property type="match status" value="1"/>
</dbReference>
<dbReference type="Proteomes" id="UP000434052">
    <property type="component" value="Unassembled WGS sequence"/>
</dbReference>
<proteinExistence type="predicted"/>
<dbReference type="OrthoDB" id="527737at2"/>
<gene>
    <name evidence="1" type="ORF">DQK91_10415</name>
</gene>
<evidence type="ECO:0000313" key="2">
    <source>
        <dbReference type="Proteomes" id="UP000434052"/>
    </source>
</evidence>
<evidence type="ECO:0000313" key="1">
    <source>
        <dbReference type="EMBL" id="TVM33636.1"/>
    </source>
</evidence>
<accession>A0A6P1ZJ72</accession>
<evidence type="ECO:0008006" key="3">
    <source>
        <dbReference type="Google" id="ProtNLM"/>
    </source>
</evidence>
<dbReference type="Gene3D" id="3.40.190.10">
    <property type="entry name" value="Periplasmic binding protein-like II"/>
    <property type="match status" value="2"/>
</dbReference>
<reference evidence="1 2" key="1">
    <citation type="submission" date="2018-06" db="EMBL/GenBank/DDBJ databases">
        <title>Complete genome of Desulfovibrio marinus P48SEP.</title>
        <authorList>
            <person name="Crispim J.S."/>
            <person name="Vidigal P.M.P."/>
            <person name="Silva L.C.F."/>
            <person name="Araujo L.C."/>
            <person name="Laguardia C.N."/>
            <person name="Dias R.S."/>
            <person name="Sousa M.P."/>
            <person name="Paula S.O."/>
            <person name="Silva C."/>
        </authorList>
    </citation>
    <scope>NUCLEOTIDE SEQUENCE [LARGE SCALE GENOMIC DNA]</scope>
    <source>
        <strain evidence="1 2">P48SEP</strain>
    </source>
</reference>
<protein>
    <recommendedName>
        <fullName evidence="3">Phosphonate transport system substrate-binding protein</fullName>
    </recommendedName>
</protein>
<organism evidence="1 2">
    <name type="scientific">Oceanidesulfovibrio marinus</name>
    <dbReference type="NCBI Taxonomy" id="370038"/>
    <lineage>
        <taxon>Bacteria</taxon>
        <taxon>Pseudomonadati</taxon>
        <taxon>Thermodesulfobacteriota</taxon>
        <taxon>Desulfovibrionia</taxon>
        <taxon>Desulfovibrionales</taxon>
        <taxon>Desulfovibrionaceae</taxon>
        <taxon>Oceanidesulfovibrio</taxon>
    </lineage>
</organism>
<sequence>MKPMLRRILFFVLVLILCTAGMARADLRFGVLAPRDSLDAVEVWRPLAQSLSKSVGQRVSVVALGLRNVDTAAQNERVDIALVNAPHAVSLMDRQGYVPLASRLNATGGSYGGVIVASASSGIRTSNDLRGKRVAALGAESAGAFIFQVRHLMDRGIDPRMDFAEFKRCSGQAACVMAVKNGEADACFVRTGVLEALAQQGAISLDDFVIVDARCEPGFPLAHSTDLYPEWYLLVSNNVDTSTRERLRDAAFSITQDDPAAAPSRTRGFETPRDIEPVRNALQSVFAAGFADLP</sequence>
<comment type="caution">
    <text evidence="1">The sequence shown here is derived from an EMBL/GenBank/DDBJ whole genome shotgun (WGS) entry which is preliminary data.</text>
</comment>